<evidence type="ECO:0000256" key="2">
    <source>
        <dbReference type="SAM" id="Phobius"/>
    </source>
</evidence>
<keyword evidence="2" id="KW-0812">Transmembrane</keyword>
<dbReference type="Proteomes" id="UP001296967">
    <property type="component" value="Unassembled WGS sequence"/>
</dbReference>
<evidence type="ECO:0000256" key="1">
    <source>
        <dbReference type="SAM" id="MobiDB-lite"/>
    </source>
</evidence>
<dbReference type="PANTHER" id="PTHR35399:SF2">
    <property type="entry name" value="DUF839 DOMAIN-CONTAINING PROTEIN"/>
    <property type="match status" value="1"/>
</dbReference>
<comment type="caution">
    <text evidence="3">The sequence shown here is derived from an EMBL/GenBank/DDBJ whole genome shotgun (WGS) entry which is preliminary data.</text>
</comment>
<dbReference type="Pfam" id="PF05787">
    <property type="entry name" value="PhoX"/>
    <property type="match status" value="2"/>
</dbReference>
<dbReference type="InterPro" id="IPR006311">
    <property type="entry name" value="TAT_signal"/>
</dbReference>
<proteinExistence type="predicted"/>
<feature type="transmembrane region" description="Helical" evidence="2">
    <location>
        <begin position="32"/>
        <end position="51"/>
    </location>
</feature>
<evidence type="ECO:0000313" key="3">
    <source>
        <dbReference type="EMBL" id="MBK5929338.1"/>
    </source>
</evidence>
<keyword evidence="2" id="KW-0472">Membrane</keyword>
<accession>A0AAJ0XEL3</accession>
<evidence type="ECO:0008006" key="5">
    <source>
        <dbReference type="Google" id="ProtNLM"/>
    </source>
</evidence>
<keyword evidence="4" id="KW-1185">Reference proteome</keyword>
<dbReference type="InterPro" id="IPR008557">
    <property type="entry name" value="PhoX"/>
</dbReference>
<dbReference type="PROSITE" id="PS51318">
    <property type="entry name" value="TAT"/>
    <property type="match status" value="1"/>
</dbReference>
<dbReference type="PANTHER" id="PTHR35399">
    <property type="entry name" value="SLR8030 PROTEIN"/>
    <property type="match status" value="1"/>
</dbReference>
<feature type="region of interest" description="Disordered" evidence="1">
    <location>
        <begin position="1"/>
        <end position="20"/>
    </location>
</feature>
<reference evidence="3" key="2">
    <citation type="journal article" date="2020" name="Microorganisms">
        <title>Osmotic Adaptation and Compatible Solute Biosynthesis of Phototrophic Bacteria as Revealed from Genome Analyses.</title>
        <authorList>
            <person name="Imhoff J.F."/>
            <person name="Rahn T."/>
            <person name="Kunzel S."/>
            <person name="Keller A."/>
            <person name="Neulinger S.C."/>
        </authorList>
    </citation>
    <scope>NUCLEOTIDE SEQUENCE</scope>
    <source>
        <strain evidence="3">DSM 4395</strain>
    </source>
</reference>
<sequence>MIEDNGDEPMSNPSDNPHFSSIMEKRFSRRQVLAGSIGAAVAGLFSATGVAPAKGPTFLPPAAQDGPPFGLNPTLGFDAIPVVRSDTATVPSGYKVQVLIPWGTPITGRFPAYDGVNGNSGAEQEQQVGSHHDGMHYFPMADDPNGHGILCVNHEYVDQQVLHVKGPTNSPNGPRPEDEVRKEIAAHGVSVVEIQKQEDGIWGVVNNSPLNRRITAGTQMEISGPVRGSDLVKTQFSPNGTRTRGTINNCAHGYTPWGTYLTCEENWAGYFVNKVQLTRIDALFDALGFQGTSAPQGDYYARFDAGKNEIIGVIDATVDQKITSNLYTQDGNTLTEVGRTFLGELDTLLAENSINIEVPREQSRYGVRTTSSRYGWETADNGADQYLRFDASIKGDATEDYHNEPNTMGWIVEIDPRDPTSTPKKRTALGRFAHEGCIFAPPQTGQPIAFYMGDDARFEYIYKFVTKARYQQGQLGAMRGCSSGQRQFWPSSLKLGARGQFRLAADAAIRLSGQAPHDPVASLLFDTLPCSAAPAGTALSGAPVLPGLVVGPGR</sequence>
<protein>
    <recommendedName>
        <fullName evidence="5">PhoX family phosphatase</fullName>
    </recommendedName>
</protein>
<dbReference type="AlphaFoldDB" id="A0AAJ0XEL3"/>
<dbReference type="EMBL" id="NHSF01000013">
    <property type="protein sequence ID" value="MBK5929338.1"/>
    <property type="molecule type" value="Genomic_DNA"/>
</dbReference>
<reference evidence="3" key="1">
    <citation type="submission" date="2017-05" db="EMBL/GenBank/DDBJ databases">
        <authorList>
            <person name="Imhoff J.F."/>
            <person name="Rahn T."/>
            <person name="Kuenzel S."/>
            <person name="Neulinger S.C."/>
        </authorList>
    </citation>
    <scope>NUCLEOTIDE SEQUENCE</scope>
    <source>
        <strain evidence="3">DSM 4395</strain>
    </source>
</reference>
<organism evidence="3 4">
    <name type="scientific">Halochromatium salexigens</name>
    <name type="common">Chromatium salexigens</name>
    <dbReference type="NCBI Taxonomy" id="49447"/>
    <lineage>
        <taxon>Bacteria</taxon>
        <taxon>Pseudomonadati</taxon>
        <taxon>Pseudomonadota</taxon>
        <taxon>Gammaproteobacteria</taxon>
        <taxon>Chromatiales</taxon>
        <taxon>Chromatiaceae</taxon>
        <taxon>Halochromatium</taxon>
    </lineage>
</organism>
<name>A0AAJ0XEL3_HALSE</name>
<gene>
    <name evidence="3" type="ORF">CCR82_02015</name>
</gene>
<evidence type="ECO:0000313" key="4">
    <source>
        <dbReference type="Proteomes" id="UP001296967"/>
    </source>
</evidence>
<keyword evidence="2" id="KW-1133">Transmembrane helix</keyword>